<dbReference type="InterPro" id="IPR048631">
    <property type="entry name" value="SecD_1st"/>
</dbReference>
<gene>
    <name evidence="9" type="primary">secD_4</name>
    <name evidence="9" type="ORF">NCTC9185_06523</name>
</gene>
<evidence type="ECO:0000256" key="5">
    <source>
        <dbReference type="ARBA" id="ARBA00022989"/>
    </source>
</evidence>
<dbReference type="AlphaFoldDB" id="A0A4U9D9U7"/>
<proteinExistence type="predicted"/>
<dbReference type="GO" id="GO:0005886">
    <property type="term" value="C:plasma membrane"/>
    <property type="evidence" value="ECO:0007669"/>
    <property type="project" value="TreeGrafter"/>
</dbReference>
<dbReference type="Gene3D" id="3.30.70.3220">
    <property type="match status" value="1"/>
</dbReference>
<evidence type="ECO:0000256" key="3">
    <source>
        <dbReference type="ARBA" id="ARBA00022692"/>
    </source>
</evidence>
<keyword evidence="1" id="KW-0813">Transport</keyword>
<keyword evidence="2" id="KW-1003">Cell membrane</keyword>
<evidence type="ECO:0000256" key="2">
    <source>
        <dbReference type="ARBA" id="ARBA00022475"/>
    </source>
</evidence>
<dbReference type="Pfam" id="PF21760">
    <property type="entry name" value="SecD_1st"/>
    <property type="match status" value="1"/>
</dbReference>
<evidence type="ECO:0000259" key="8">
    <source>
        <dbReference type="Pfam" id="PF21760"/>
    </source>
</evidence>
<evidence type="ECO:0000256" key="7">
    <source>
        <dbReference type="ARBA" id="ARBA00023136"/>
    </source>
</evidence>
<protein>
    <submittedName>
        <fullName evidence="9">Preprotein translocase subunit SecD</fullName>
    </submittedName>
</protein>
<keyword evidence="4" id="KW-0653">Protein transport</keyword>
<feature type="domain" description="Protein translocase subunit SecDF P1" evidence="8">
    <location>
        <begin position="1"/>
        <end position="51"/>
    </location>
</feature>
<evidence type="ECO:0000313" key="10">
    <source>
        <dbReference type="Proteomes" id="UP000339249"/>
    </source>
</evidence>
<reference evidence="9 10" key="1">
    <citation type="submission" date="2019-04" db="EMBL/GenBank/DDBJ databases">
        <authorList>
            <consortium name="Pathogen Informatics"/>
        </authorList>
    </citation>
    <scope>NUCLEOTIDE SEQUENCE [LARGE SCALE GENOMIC DNA]</scope>
    <source>
        <strain evidence="9 10">NCTC9185</strain>
    </source>
</reference>
<keyword evidence="6" id="KW-0811">Translocation</keyword>
<evidence type="ECO:0000256" key="1">
    <source>
        <dbReference type="ARBA" id="ARBA00022448"/>
    </source>
</evidence>
<sequence>MRNRVNQLGVAEPLVQRQGPTASWLTSGYSDTARAKEILGATATLEFRLVNSNVDSSAAASGRVPATPEVKNTREGQPVVLYKRVILTGDHITDSTPAWTSSISRR</sequence>
<dbReference type="PANTHER" id="PTHR30081:SF1">
    <property type="entry name" value="PROTEIN TRANSLOCASE SUBUNIT SECD"/>
    <property type="match status" value="1"/>
</dbReference>
<evidence type="ECO:0000313" key="9">
    <source>
        <dbReference type="EMBL" id="VTN14461.1"/>
    </source>
</evidence>
<evidence type="ECO:0000256" key="6">
    <source>
        <dbReference type="ARBA" id="ARBA00023010"/>
    </source>
</evidence>
<dbReference type="InterPro" id="IPR022813">
    <property type="entry name" value="SecD/SecF_arch_bac"/>
</dbReference>
<evidence type="ECO:0000256" key="4">
    <source>
        <dbReference type="ARBA" id="ARBA00022927"/>
    </source>
</evidence>
<dbReference type="EMBL" id="CABDVU010000001">
    <property type="protein sequence ID" value="VTN14461.1"/>
    <property type="molecule type" value="Genomic_DNA"/>
</dbReference>
<name>A0A4U9D9U7_RAOTE</name>
<dbReference type="Proteomes" id="UP000339249">
    <property type="component" value="Unassembled WGS sequence"/>
</dbReference>
<keyword evidence="7" id="KW-0472">Membrane</keyword>
<dbReference type="GO" id="GO:0015031">
    <property type="term" value="P:protein transport"/>
    <property type="evidence" value="ECO:0007669"/>
    <property type="project" value="UniProtKB-KW"/>
</dbReference>
<keyword evidence="3" id="KW-0812">Transmembrane</keyword>
<organism evidence="9 10">
    <name type="scientific">Raoultella terrigena</name>
    <name type="common">Klebsiella terrigena</name>
    <dbReference type="NCBI Taxonomy" id="577"/>
    <lineage>
        <taxon>Bacteria</taxon>
        <taxon>Pseudomonadati</taxon>
        <taxon>Pseudomonadota</taxon>
        <taxon>Gammaproteobacteria</taxon>
        <taxon>Enterobacterales</taxon>
        <taxon>Enterobacteriaceae</taxon>
        <taxon>Klebsiella/Raoultella group</taxon>
        <taxon>Raoultella</taxon>
    </lineage>
</organism>
<keyword evidence="5" id="KW-1133">Transmembrane helix</keyword>
<dbReference type="PANTHER" id="PTHR30081">
    <property type="entry name" value="PROTEIN-EXPORT MEMBRANE PROTEIN SEC"/>
    <property type="match status" value="1"/>
</dbReference>
<accession>A0A4U9D9U7</accession>